<evidence type="ECO:0000256" key="8">
    <source>
        <dbReference type="ARBA" id="ARBA00023182"/>
    </source>
</evidence>
<dbReference type="Pfam" id="PF07654">
    <property type="entry name" value="C1-set"/>
    <property type="match status" value="1"/>
</dbReference>
<proteinExistence type="predicted"/>
<dbReference type="PANTHER" id="PTHR19944:SF65">
    <property type="entry name" value="HLA CLASS II HISTOCOMPATIBILITY ANTIGEN, DM BETA CHAIN"/>
    <property type="match status" value="1"/>
</dbReference>
<dbReference type="InterPro" id="IPR036179">
    <property type="entry name" value="Ig-like_dom_sf"/>
</dbReference>
<dbReference type="InterPro" id="IPR003006">
    <property type="entry name" value="Ig/MHC_CS"/>
</dbReference>
<dbReference type="InterPro" id="IPR000353">
    <property type="entry name" value="MHC_II_b_N"/>
</dbReference>
<keyword evidence="10" id="KW-0732">Signal</keyword>
<dbReference type="PANTHER" id="PTHR19944">
    <property type="entry name" value="MHC CLASS II-RELATED"/>
    <property type="match status" value="1"/>
</dbReference>
<keyword evidence="8" id="KW-0491">MHC II</keyword>
<dbReference type="GO" id="GO:0002250">
    <property type="term" value="P:adaptive immune response"/>
    <property type="evidence" value="ECO:0007669"/>
    <property type="project" value="UniProtKB-KW"/>
</dbReference>
<evidence type="ECO:0000256" key="2">
    <source>
        <dbReference type="ARBA" id="ARBA00022692"/>
    </source>
</evidence>
<feature type="domain" description="Ig-like" evidence="11">
    <location>
        <begin position="119"/>
        <end position="205"/>
    </location>
</feature>
<dbReference type="SUPFAM" id="SSF48726">
    <property type="entry name" value="Immunoglobulin"/>
    <property type="match status" value="1"/>
</dbReference>
<evidence type="ECO:0000313" key="13">
    <source>
        <dbReference type="RefSeq" id="XP_033780813.1"/>
    </source>
</evidence>
<evidence type="ECO:0000259" key="11">
    <source>
        <dbReference type="PROSITE" id="PS50835"/>
    </source>
</evidence>
<dbReference type="InterPro" id="IPR011162">
    <property type="entry name" value="MHC_I/II-like_Ag-recog"/>
</dbReference>
<keyword evidence="5" id="KW-1064">Adaptive immunity</keyword>
<dbReference type="KEGG" id="gsh:117350579"/>
<dbReference type="Proteomes" id="UP000515159">
    <property type="component" value="Chromosome 16"/>
</dbReference>
<gene>
    <name evidence="13" type="primary">LOC117350579</name>
</gene>
<feature type="chain" id="PRO_5028415092" evidence="10">
    <location>
        <begin position="23"/>
        <end position="260"/>
    </location>
</feature>
<evidence type="ECO:0000313" key="12">
    <source>
        <dbReference type="Proteomes" id="UP000515159"/>
    </source>
</evidence>
<dbReference type="Gene3D" id="3.10.320.10">
    <property type="entry name" value="Class II Histocompatibility Antigen, M Beta Chain, Chain B, domain 1"/>
    <property type="match status" value="1"/>
</dbReference>
<dbReference type="InterPro" id="IPR050160">
    <property type="entry name" value="MHC/Immunoglobulin"/>
</dbReference>
<feature type="transmembrane region" description="Helical" evidence="9">
    <location>
        <begin position="220"/>
        <end position="241"/>
    </location>
</feature>
<dbReference type="InterPro" id="IPR007110">
    <property type="entry name" value="Ig-like_dom"/>
</dbReference>
<keyword evidence="2 9" id="KW-0812">Transmembrane</keyword>
<dbReference type="FunCoup" id="A0A6P8Q168">
    <property type="interactions" value="344"/>
</dbReference>
<sequence length="260" mass="29779">MRGTRGLALLLCWALLCNPTGTFVTQFNRDCVYGDGTKEVGFYYYVVFNKQVMLQYDPNEKLFLPYPSYLSQVHEAVINITTFLNTKPGFLDKIQKKQLQCQTNREKYWGSTVLRTVSPKVQIAATESWSKTKTWNLVCYVFEFYPAAVNVTWLKNGYPITDNLSEVLPNGDWNYQTQLRVDVTPQSGDSYTCSVEHASRQEPYQENWEPGLTVRQKVKISVSVVVLALGLIFLITGLICWMKSRHGYTLIPGYSYPEVS</sequence>
<evidence type="ECO:0000256" key="3">
    <source>
        <dbReference type="ARBA" id="ARBA00022859"/>
    </source>
</evidence>
<dbReference type="GO" id="GO:0042613">
    <property type="term" value="C:MHC class II protein complex"/>
    <property type="evidence" value="ECO:0007669"/>
    <property type="project" value="UniProtKB-KW"/>
</dbReference>
<organism evidence="12 13">
    <name type="scientific">Geotrypetes seraphini</name>
    <name type="common">Gaboon caecilian</name>
    <name type="synonym">Caecilia seraphini</name>
    <dbReference type="NCBI Taxonomy" id="260995"/>
    <lineage>
        <taxon>Eukaryota</taxon>
        <taxon>Metazoa</taxon>
        <taxon>Chordata</taxon>
        <taxon>Craniata</taxon>
        <taxon>Vertebrata</taxon>
        <taxon>Euteleostomi</taxon>
        <taxon>Amphibia</taxon>
        <taxon>Gymnophiona</taxon>
        <taxon>Geotrypetes</taxon>
    </lineage>
</organism>
<evidence type="ECO:0000256" key="5">
    <source>
        <dbReference type="ARBA" id="ARBA00023130"/>
    </source>
</evidence>
<name>A0A6P8Q168_GEOSA</name>
<evidence type="ECO:0000256" key="7">
    <source>
        <dbReference type="ARBA" id="ARBA00023180"/>
    </source>
</evidence>
<evidence type="ECO:0000256" key="1">
    <source>
        <dbReference type="ARBA" id="ARBA00004479"/>
    </source>
</evidence>
<feature type="signal peptide" evidence="10">
    <location>
        <begin position="1"/>
        <end position="22"/>
    </location>
</feature>
<dbReference type="RefSeq" id="XP_033780813.1">
    <property type="nucleotide sequence ID" value="XM_033924922.1"/>
</dbReference>
<keyword evidence="3" id="KW-0391">Immunity</keyword>
<keyword evidence="6 9" id="KW-0472">Membrane</keyword>
<dbReference type="GeneID" id="117350579"/>
<dbReference type="InterPro" id="IPR003597">
    <property type="entry name" value="Ig_C1-set"/>
</dbReference>
<dbReference type="InParanoid" id="A0A6P8Q168"/>
<protein>
    <submittedName>
        <fullName evidence="13">HLA class II histocompatibility antigen, DM beta chain</fullName>
    </submittedName>
</protein>
<dbReference type="SUPFAM" id="SSF54452">
    <property type="entry name" value="MHC antigen-recognition domain"/>
    <property type="match status" value="1"/>
</dbReference>
<dbReference type="Pfam" id="PF00969">
    <property type="entry name" value="MHC_II_beta"/>
    <property type="match status" value="1"/>
</dbReference>
<dbReference type="Gene3D" id="2.60.40.10">
    <property type="entry name" value="Immunoglobulins"/>
    <property type="match status" value="1"/>
</dbReference>
<dbReference type="OrthoDB" id="10043043at2759"/>
<keyword evidence="4 9" id="KW-1133">Transmembrane helix</keyword>
<accession>A0A6P8Q168</accession>
<dbReference type="AlphaFoldDB" id="A0A6P8Q168"/>
<dbReference type="PROSITE" id="PS50835">
    <property type="entry name" value="IG_LIKE"/>
    <property type="match status" value="1"/>
</dbReference>
<dbReference type="GO" id="GO:0002504">
    <property type="term" value="P:antigen processing and presentation of peptide or polysaccharide antigen via MHC class II"/>
    <property type="evidence" value="ECO:0007669"/>
    <property type="project" value="UniProtKB-KW"/>
</dbReference>
<dbReference type="PROSITE" id="PS00290">
    <property type="entry name" value="IG_MHC"/>
    <property type="match status" value="1"/>
</dbReference>
<keyword evidence="12" id="KW-1185">Reference proteome</keyword>
<evidence type="ECO:0000256" key="6">
    <source>
        <dbReference type="ARBA" id="ARBA00023136"/>
    </source>
</evidence>
<comment type="subcellular location">
    <subcellularLocation>
        <location evidence="1">Membrane</location>
        <topology evidence="1">Single-pass type I membrane protein</topology>
    </subcellularLocation>
</comment>
<dbReference type="InterPro" id="IPR014745">
    <property type="entry name" value="MHC_II_a/b_N"/>
</dbReference>
<evidence type="ECO:0000256" key="10">
    <source>
        <dbReference type="SAM" id="SignalP"/>
    </source>
</evidence>
<evidence type="ECO:0000256" key="9">
    <source>
        <dbReference type="SAM" id="Phobius"/>
    </source>
</evidence>
<dbReference type="InterPro" id="IPR013783">
    <property type="entry name" value="Ig-like_fold"/>
</dbReference>
<reference evidence="13" key="1">
    <citation type="submission" date="2025-08" db="UniProtKB">
        <authorList>
            <consortium name="RefSeq"/>
        </authorList>
    </citation>
    <scope>IDENTIFICATION</scope>
</reference>
<keyword evidence="7" id="KW-0325">Glycoprotein</keyword>
<evidence type="ECO:0000256" key="4">
    <source>
        <dbReference type="ARBA" id="ARBA00022989"/>
    </source>
</evidence>
<dbReference type="SMART" id="SM00407">
    <property type="entry name" value="IGc1"/>
    <property type="match status" value="1"/>
</dbReference>